<name>A0A9X1LMM3_9MICO</name>
<dbReference type="AlphaFoldDB" id="A0A9X1LMM3"/>
<gene>
    <name evidence="1" type="ORF">KEC56_02820</name>
</gene>
<dbReference type="EMBL" id="JAGTTM010000001">
    <property type="protein sequence ID" value="MCC2028464.1"/>
    <property type="molecule type" value="Genomic_DNA"/>
</dbReference>
<evidence type="ECO:0000313" key="1">
    <source>
        <dbReference type="EMBL" id="MCC2028464.1"/>
    </source>
</evidence>
<dbReference type="RefSeq" id="WP_175987893.1">
    <property type="nucleotide sequence ID" value="NZ_JAGTTM010000001.1"/>
</dbReference>
<accession>A0A9X1LMM3</accession>
<sequence>MLTSSERHAITVNLPFQLRAHHLVKHPLLQDGRAVRDLKVLVDVPVWDMLRESEGHAFLLLRALLQGERISMSLYGDDGPPPDVERCPDDSPFGGGEAIGWTVVTMNDDLMVPYKITTATEESVSGEALFADQVFAARMVLEQEQAMGDERDALLITVAQEVGADLLITERASLLNTRLLQRGNCQVAAPVDALALVALYLRAAGQFIAARGGWWSFVAPPTQFYQQMAEAHLPTLAEFVRRADGVVSPATTSSTSEP</sequence>
<dbReference type="Proteomes" id="UP001139289">
    <property type="component" value="Unassembled WGS sequence"/>
</dbReference>
<comment type="caution">
    <text evidence="1">The sequence shown here is derived from an EMBL/GenBank/DDBJ whole genome shotgun (WGS) entry which is preliminary data.</text>
</comment>
<proteinExistence type="predicted"/>
<reference evidence="1" key="1">
    <citation type="submission" date="2021-04" db="EMBL/GenBank/DDBJ databases">
        <title>Microbacterium tenobrionis sp. nov. and Microbacterium allomyrinae sp. nov., isolated from larvae of Tenobrio molitor and Allomyrina dichotoma, respectively.</title>
        <authorList>
            <person name="Lee S.D."/>
        </authorList>
    </citation>
    <scope>NUCLEOTIDE SEQUENCE</scope>
    <source>
        <strain evidence="1">YMB-B2</strain>
    </source>
</reference>
<organism evidence="1 2">
    <name type="scientific">Microbacterium tenebrionis</name>
    <dbReference type="NCBI Taxonomy" id="2830665"/>
    <lineage>
        <taxon>Bacteria</taxon>
        <taxon>Bacillati</taxon>
        <taxon>Actinomycetota</taxon>
        <taxon>Actinomycetes</taxon>
        <taxon>Micrococcales</taxon>
        <taxon>Microbacteriaceae</taxon>
        <taxon>Microbacterium</taxon>
    </lineage>
</organism>
<protein>
    <submittedName>
        <fullName evidence="1">Uncharacterized protein</fullName>
    </submittedName>
</protein>
<keyword evidence="2" id="KW-1185">Reference proteome</keyword>
<evidence type="ECO:0000313" key="2">
    <source>
        <dbReference type="Proteomes" id="UP001139289"/>
    </source>
</evidence>